<dbReference type="PANTHER" id="PTHR10127:SF795">
    <property type="entry name" value="METALLOENDOPEPTIDASE-RELATED"/>
    <property type="match status" value="1"/>
</dbReference>
<dbReference type="PROSITE" id="PS51864">
    <property type="entry name" value="ASTACIN"/>
    <property type="match status" value="1"/>
</dbReference>
<dbReference type="GO" id="GO:0008270">
    <property type="term" value="F:zinc ion binding"/>
    <property type="evidence" value="ECO:0007669"/>
    <property type="project" value="UniProtKB-UniRule"/>
</dbReference>
<dbReference type="EMBL" id="CATQJL010000305">
    <property type="protein sequence ID" value="CAJ0601398.1"/>
    <property type="molecule type" value="Genomic_DNA"/>
</dbReference>
<keyword evidence="1" id="KW-0862">Zinc</keyword>
<comment type="caution">
    <text evidence="1">Lacks conserved residue(s) required for the propagation of feature annotation.</text>
</comment>
<dbReference type="Pfam" id="PF01400">
    <property type="entry name" value="Astacin"/>
    <property type="match status" value="1"/>
</dbReference>
<dbReference type="GO" id="GO:0004222">
    <property type="term" value="F:metalloendopeptidase activity"/>
    <property type="evidence" value="ECO:0007669"/>
    <property type="project" value="InterPro"/>
</dbReference>
<feature type="binding site" evidence="1">
    <location>
        <position position="80"/>
    </location>
    <ligand>
        <name>Zn(2+)</name>
        <dbReference type="ChEBI" id="CHEBI:29105"/>
        <note>catalytic</note>
    </ligand>
</feature>
<gene>
    <name evidence="4" type="ORF">CYNAS_LOCUS13381</name>
</gene>
<proteinExistence type="predicted"/>
<keyword evidence="1" id="KW-0479">Metal-binding</keyword>
<dbReference type="AlphaFoldDB" id="A0AA36M8A7"/>
<feature type="domain" description="Peptidase M12A" evidence="3">
    <location>
        <begin position="1"/>
        <end position="101"/>
    </location>
</feature>
<protein>
    <recommendedName>
        <fullName evidence="3">Peptidase M12A domain-containing protein</fullName>
    </recommendedName>
</protein>
<feature type="region of interest" description="Disordered" evidence="2">
    <location>
        <begin position="81"/>
        <end position="101"/>
    </location>
</feature>
<sequence>MIAFRKHTCIRFRLRKQTDMYYLSIYHNYNEGCYGDVGRQTSVYYRTSEGKFKTRMNMHSICLNGPNMIHKLMHTIGFHHEHQRVDRDPRFSNSPRDPDSR</sequence>
<reference evidence="4" key="1">
    <citation type="submission" date="2023-07" db="EMBL/GenBank/DDBJ databases">
        <authorList>
            <consortium name="CYATHOMIX"/>
        </authorList>
    </citation>
    <scope>NUCLEOTIDE SEQUENCE</scope>
    <source>
        <strain evidence="4">N/A</strain>
    </source>
</reference>
<evidence type="ECO:0000313" key="4">
    <source>
        <dbReference type="EMBL" id="CAJ0601398.1"/>
    </source>
</evidence>
<comment type="cofactor">
    <cofactor evidence="1">
        <name>Zn(2+)</name>
        <dbReference type="ChEBI" id="CHEBI:29105"/>
    </cofactor>
    <text evidence="1">Binds 1 zinc ion per subunit.</text>
</comment>
<dbReference type="Proteomes" id="UP001176961">
    <property type="component" value="Unassembled WGS sequence"/>
</dbReference>
<organism evidence="4 5">
    <name type="scientific">Cylicocyclus nassatus</name>
    <name type="common">Nematode worm</name>
    <dbReference type="NCBI Taxonomy" id="53992"/>
    <lineage>
        <taxon>Eukaryota</taxon>
        <taxon>Metazoa</taxon>
        <taxon>Ecdysozoa</taxon>
        <taxon>Nematoda</taxon>
        <taxon>Chromadorea</taxon>
        <taxon>Rhabditida</taxon>
        <taxon>Rhabditina</taxon>
        <taxon>Rhabditomorpha</taxon>
        <taxon>Strongyloidea</taxon>
        <taxon>Strongylidae</taxon>
        <taxon>Cylicocyclus</taxon>
    </lineage>
</organism>
<evidence type="ECO:0000256" key="1">
    <source>
        <dbReference type="PROSITE-ProRule" id="PRU01211"/>
    </source>
</evidence>
<evidence type="ECO:0000259" key="3">
    <source>
        <dbReference type="PROSITE" id="PS51864"/>
    </source>
</evidence>
<dbReference type="SUPFAM" id="SSF55486">
    <property type="entry name" value="Metalloproteases ('zincins'), catalytic domain"/>
    <property type="match status" value="1"/>
</dbReference>
<comment type="caution">
    <text evidence="4">The sequence shown here is derived from an EMBL/GenBank/DDBJ whole genome shotgun (WGS) entry which is preliminary data.</text>
</comment>
<feature type="binding site" evidence="1">
    <location>
        <position position="74"/>
    </location>
    <ligand>
        <name>Zn(2+)</name>
        <dbReference type="ChEBI" id="CHEBI:29105"/>
        <note>catalytic</note>
    </ligand>
</feature>
<dbReference type="Gene3D" id="3.40.390.10">
    <property type="entry name" value="Collagenase (Catalytic Domain)"/>
    <property type="match status" value="1"/>
</dbReference>
<evidence type="ECO:0000313" key="5">
    <source>
        <dbReference type="Proteomes" id="UP001176961"/>
    </source>
</evidence>
<dbReference type="InterPro" id="IPR001506">
    <property type="entry name" value="Peptidase_M12A"/>
</dbReference>
<evidence type="ECO:0000256" key="2">
    <source>
        <dbReference type="SAM" id="MobiDB-lite"/>
    </source>
</evidence>
<keyword evidence="5" id="KW-1185">Reference proteome</keyword>
<dbReference type="InterPro" id="IPR024079">
    <property type="entry name" value="MetalloPept_cat_dom_sf"/>
</dbReference>
<dbReference type="PANTHER" id="PTHR10127">
    <property type="entry name" value="DISCOIDIN, CUB, EGF, LAMININ , AND ZINC METALLOPROTEASE DOMAIN CONTAINING"/>
    <property type="match status" value="1"/>
</dbReference>
<accession>A0AA36M8A7</accession>
<dbReference type="GO" id="GO:0006508">
    <property type="term" value="P:proteolysis"/>
    <property type="evidence" value="ECO:0007669"/>
    <property type="project" value="InterPro"/>
</dbReference>
<feature type="binding site" evidence="1">
    <location>
        <position position="70"/>
    </location>
    <ligand>
        <name>Zn(2+)</name>
        <dbReference type="ChEBI" id="CHEBI:29105"/>
        <note>catalytic</note>
    </ligand>
</feature>
<name>A0AA36M8A7_CYLNA</name>